<dbReference type="Proteomes" id="UP001183414">
    <property type="component" value="Unassembled WGS sequence"/>
</dbReference>
<dbReference type="PANTHER" id="PTHR43283">
    <property type="entry name" value="BETA-LACTAMASE-RELATED"/>
    <property type="match status" value="1"/>
</dbReference>
<dbReference type="EMBL" id="JAVREQ010000186">
    <property type="protein sequence ID" value="MDT0382837.1"/>
    <property type="molecule type" value="Genomic_DNA"/>
</dbReference>
<dbReference type="Gene3D" id="3.40.710.10">
    <property type="entry name" value="DD-peptidase/beta-lactamase superfamily"/>
    <property type="match status" value="1"/>
</dbReference>
<dbReference type="SUPFAM" id="SSF56601">
    <property type="entry name" value="beta-lactamase/transpeptidase-like"/>
    <property type="match status" value="1"/>
</dbReference>
<accession>A0ABU2P250</accession>
<evidence type="ECO:0000313" key="3">
    <source>
        <dbReference type="Proteomes" id="UP001183414"/>
    </source>
</evidence>
<dbReference type="GO" id="GO:0016787">
    <property type="term" value="F:hydrolase activity"/>
    <property type="evidence" value="ECO:0007669"/>
    <property type="project" value="UniProtKB-KW"/>
</dbReference>
<evidence type="ECO:0000313" key="2">
    <source>
        <dbReference type="EMBL" id="MDT0382837.1"/>
    </source>
</evidence>
<comment type="caution">
    <text evidence="2">The sequence shown here is derived from an EMBL/GenBank/DDBJ whole genome shotgun (WGS) entry which is preliminary data.</text>
</comment>
<dbReference type="RefSeq" id="WP_311676367.1">
    <property type="nucleotide sequence ID" value="NZ_JAVREQ010000186.1"/>
</dbReference>
<keyword evidence="2" id="KW-0378">Hydrolase</keyword>
<dbReference type="Pfam" id="PF00144">
    <property type="entry name" value="Beta-lactamase"/>
    <property type="match status" value="1"/>
</dbReference>
<gene>
    <name evidence="2" type="ORF">RM572_29240</name>
</gene>
<name>A0ABU2P250_9ACTN</name>
<dbReference type="EC" id="3.1.1.103" evidence="2"/>
<dbReference type="PANTHER" id="PTHR43283:SF3">
    <property type="entry name" value="BETA-LACTAMASE FAMILY PROTEIN (AFU_ORTHOLOGUE AFUA_5G07500)"/>
    <property type="match status" value="1"/>
</dbReference>
<proteinExistence type="predicted"/>
<sequence>MLADAQSAIHALIGQRVTAGIVPGAVYTVFTANGVGFSGAYGTAAADGRPPSVDTAFRVASCTKSFTAAAILQLRDAGVLTLEDSISDFVDIGVWELPGSEPPPLST</sequence>
<evidence type="ECO:0000259" key="1">
    <source>
        <dbReference type="Pfam" id="PF00144"/>
    </source>
</evidence>
<feature type="non-terminal residue" evidence="2">
    <location>
        <position position="107"/>
    </location>
</feature>
<keyword evidence="3" id="KW-1185">Reference proteome</keyword>
<dbReference type="InterPro" id="IPR001466">
    <property type="entry name" value="Beta-lactam-related"/>
</dbReference>
<dbReference type="InterPro" id="IPR050789">
    <property type="entry name" value="Diverse_Enzym_Activities"/>
</dbReference>
<feature type="domain" description="Beta-lactamase-related" evidence="1">
    <location>
        <begin position="11"/>
        <end position="96"/>
    </location>
</feature>
<dbReference type="InterPro" id="IPR012338">
    <property type="entry name" value="Beta-lactam/transpept-like"/>
</dbReference>
<organism evidence="2 3">
    <name type="scientific">Streptomyces hazeniae</name>
    <dbReference type="NCBI Taxonomy" id="3075538"/>
    <lineage>
        <taxon>Bacteria</taxon>
        <taxon>Bacillati</taxon>
        <taxon>Actinomycetota</taxon>
        <taxon>Actinomycetes</taxon>
        <taxon>Kitasatosporales</taxon>
        <taxon>Streptomycetaceae</taxon>
        <taxon>Streptomyces</taxon>
    </lineage>
</organism>
<protein>
    <submittedName>
        <fullName evidence="2">Serine hydrolase domain-containing protein</fullName>
        <ecNumber evidence="2">3.1.1.103</ecNumber>
    </submittedName>
</protein>
<reference evidence="3" key="1">
    <citation type="submission" date="2023-07" db="EMBL/GenBank/DDBJ databases">
        <title>30 novel species of actinomycetes from the DSMZ collection.</title>
        <authorList>
            <person name="Nouioui I."/>
        </authorList>
    </citation>
    <scope>NUCLEOTIDE SEQUENCE [LARGE SCALE GENOMIC DNA]</scope>
    <source>
        <strain evidence="3">DSM 42041</strain>
    </source>
</reference>